<organism evidence="1 2">
    <name type="scientific">Candidatus Propionivibrio dominans</name>
    <dbReference type="NCBI Taxonomy" id="2954373"/>
    <lineage>
        <taxon>Bacteria</taxon>
        <taxon>Pseudomonadati</taxon>
        <taxon>Pseudomonadota</taxon>
        <taxon>Betaproteobacteria</taxon>
        <taxon>Rhodocyclales</taxon>
        <taxon>Rhodocyclaceae</taxon>
        <taxon>Propionivibrio</taxon>
    </lineage>
</organism>
<gene>
    <name evidence="1" type="ORF">IPJ48_18770</name>
</gene>
<sequence length="72" mass="8418">MMLSEEETGNARATLNELHVEHRDLNLIIEHLVSTPLPEQDQLLIHRLKKRKLLLKDKIYQLERSLVPDIPA</sequence>
<dbReference type="EMBL" id="JADJNC010000060">
    <property type="protein sequence ID" value="MBK7424952.1"/>
    <property type="molecule type" value="Genomic_DNA"/>
</dbReference>
<reference evidence="1" key="1">
    <citation type="submission" date="2020-10" db="EMBL/GenBank/DDBJ databases">
        <title>Connecting structure to function with the recovery of over 1000 high-quality activated sludge metagenome-assembled genomes encoding full-length rRNA genes using long-read sequencing.</title>
        <authorList>
            <person name="Singleton C.M."/>
            <person name="Petriglieri F."/>
            <person name="Kristensen J.M."/>
            <person name="Kirkegaard R.H."/>
            <person name="Michaelsen T.Y."/>
            <person name="Andersen M.H."/>
            <person name="Karst S.M."/>
            <person name="Dueholm M.S."/>
            <person name="Nielsen P.H."/>
            <person name="Albertsen M."/>
        </authorList>
    </citation>
    <scope>NUCLEOTIDE SEQUENCE</scope>
    <source>
        <strain evidence="1">EsbW_18-Q3-R4-48_MAXAC.044</strain>
    </source>
</reference>
<dbReference type="AlphaFoldDB" id="A0A9D7IA94"/>
<dbReference type="Proteomes" id="UP000886602">
    <property type="component" value="Unassembled WGS sequence"/>
</dbReference>
<dbReference type="Gene3D" id="6.10.280.50">
    <property type="match status" value="1"/>
</dbReference>
<dbReference type="InterPro" id="IPR007420">
    <property type="entry name" value="DUF465"/>
</dbReference>
<name>A0A9D7IA94_9RHOO</name>
<accession>A0A9D7IA94</accession>
<protein>
    <submittedName>
        <fullName evidence="1">DUF465 domain-containing protein</fullName>
    </submittedName>
</protein>
<evidence type="ECO:0000313" key="2">
    <source>
        <dbReference type="Proteomes" id="UP000886602"/>
    </source>
</evidence>
<dbReference type="InterPro" id="IPR038444">
    <property type="entry name" value="DUF465_sf"/>
</dbReference>
<evidence type="ECO:0000313" key="1">
    <source>
        <dbReference type="EMBL" id="MBK7424952.1"/>
    </source>
</evidence>
<comment type="caution">
    <text evidence="1">The sequence shown here is derived from an EMBL/GenBank/DDBJ whole genome shotgun (WGS) entry which is preliminary data.</text>
</comment>
<proteinExistence type="predicted"/>
<dbReference type="Pfam" id="PF04325">
    <property type="entry name" value="DUF465"/>
    <property type="match status" value="1"/>
</dbReference>